<evidence type="ECO:0008006" key="3">
    <source>
        <dbReference type="Google" id="ProtNLM"/>
    </source>
</evidence>
<sequence>MQNPYEVPEFQAKKDKMIGPFPMINRFTGNRLEVQAFSQMIQSYEYLNAPNFCTQVGLLCSVLRTEKIRVSFERIGKIFGKSKFSVRDMYNNFIRGPARDGRTCSLNDNEMNQVELYIKSLHLAQPCPSYPSYLDIALYISEKFGKNLLMDTLRKLICEKFRYKFKSCIGVPYESDRLETSITDVEQNLNILYEKINGIPLPLYLT</sequence>
<name>A0ABR2KYI0_9EUKA</name>
<proteinExistence type="predicted"/>
<reference evidence="1 2" key="1">
    <citation type="submission" date="2024-04" db="EMBL/GenBank/DDBJ databases">
        <title>Tritrichomonas musculus Genome.</title>
        <authorList>
            <person name="Alves-Ferreira E."/>
            <person name="Grigg M."/>
            <person name="Lorenzi H."/>
            <person name="Galac M."/>
        </authorList>
    </citation>
    <scope>NUCLEOTIDE SEQUENCE [LARGE SCALE GENOMIC DNA]</scope>
    <source>
        <strain evidence="1 2">EAF2021</strain>
    </source>
</reference>
<evidence type="ECO:0000313" key="1">
    <source>
        <dbReference type="EMBL" id="KAK8896171.1"/>
    </source>
</evidence>
<comment type="caution">
    <text evidence="1">The sequence shown here is derived from an EMBL/GenBank/DDBJ whole genome shotgun (WGS) entry which is preliminary data.</text>
</comment>
<protein>
    <recommendedName>
        <fullName evidence="3">Initiator binding domain-containing protein</fullName>
    </recommendedName>
</protein>
<accession>A0ABR2KYI0</accession>
<dbReference type="Proteomes" id="UP001470230">
    <property type="component" value="Unassembled WGS sequence"/>
</dbReference>
<evidence type="ECO:0000313" key="2">
    <source>
        <dbReference type="Proteomes" id="UP001470230"/>
    </source>
</evidence>
<keyword evidence="2" id="KW-1185">Reference proteome</keyword>
<gene>
    <name evidence="1" type="ORF">M9Y10_014065</name>
</gene>
<organism evidence="1 2">
    <name type="scientific">Tritrichomonas musculus</name>
    <dbReference type="NCBI Taxonomy" id="1915356"/>
    <lineage>
        <taxon>Eukaryota</taxon>
        <taxon>Metamonada</taxon>
        <taxon>Parabasalia</taxon>
        <taxon>Tritrichomonadida</taxon>
        <taxon>Tritrichomonadidae</taxon>
        <taxon>Tritrichomonas</taxon>
    </lineage>
</organism>
<dbReference type="EMBL" id="JAPFFF010000002">
    <property type="protein sequence ID" value="KAK8896171.1"/>
    <property type="molecule type" value="Genomic_DNA"/>
</dbReference>